<dbReference type="GO" id="GO:0016787">
    <property type="term" value="F:hydrolase activity"/>
    <property type="evidence" value="ECO:0007669"/>
    <property type="project" value="UniProtKB-KW"/>
</dbReference>
<dbReference type="OrthoDB" id="9794445at2"/>
<dbReference type="Proteomes" id="UP000035963">
    <property type="component" value="Unassembled WGS sequence"/>
</dbReference>
<accession>A0A0J1CLC2</accession>
<dbReference type="PROSITE" id="PS01173">
    <property type="entry name" value="LIPASE_GDXG_HIS"/>
    <property type="match status" value="1"/>
</dbReference>
<evidence type="ECO:0000256" key="2">
    <source>
        <dbReference type="ARBA" id="ARBA00022801"/>
    </source>
</evidence>
<dbReference type="InterPro" id="IPR029058">
    <property type="entry name" value="AB_hydrolase_fold"/>
</dbReference>
<reference evidence="4 5" key="1">
    <citation type="journal article" date="2015" name="Genome Announc.">
        <title>Draft Genome Sequence of Burkholderia sp. Strain PML1(12), an Ectomycorrhizosphere-Inhabiting Bacterium with Effective Mineral-Weathering Ability.</title>
        <authorList>
            <person name="Uroz S."/>
            <person name="Oger P."/>
        </authorList>
    </citation>
    <scope>NUCLEOTIDE SEQUENCE [LARGE SCALE GENOMIC DNA]</scope>
    <source>
        <strain evidence="5">PML1(12)</strain>
    </source>
</reference>
<organism evidence="4 5">
    <name type="scientific">Caballeronia mineralivorans PML1(12)</name>
    <dbReference type="NCBI Taxonomy" id="908627"/>
    <lineage>
        <taxon>Bacteria</taxon>
        <taxon>Pseudomonadati</taxon>
        <taxon>Pseudomonadota</taxon>
        <taxon>Betaproteobacteria</taxon>
        <taxon>Burkholderiales</taxon>
        <taxon>Burkholderiaceae</taxon>
        <taxon>Caballeronia</taxon>
    </lineage>
</organism>
<dbReference type="Gene3D" id="3.40.50.1820">
    <property type="entry name" value="alpha/beta hydrolase"/>
    <property type="match status" value="1"/>
</dbReference>
<dbReference type="InterPro" id="IPR002168">
    <property type="entry name" value="Lipase_GDXG_HIS_AS"/>
</dbReference>
<sequence>MPLNPAVAQVLELIAKAKRPPFHTLEPTAARASYERSALILDIAPAEMFNVHEFNIPTRDHASIRARLYYPVEPNWAAPTPTLVYFHGGGFMVGSIDTHDSLCRRLAADSGCAVASVDYRLAPEHKFPTAVHDAFDALTWVHAQAPSLGLDSTRFAVGGDSAGGTLATVCALLARDAGIALRLQLLIYPGVSARQDTQSHAQFAEGFVLSARTIQWFFSHYLRNDKDRDDWRFAPLDARGPMPDFTGVAPAWIAAADHDPLFDEDIAYAAKLERANIPVELIRYEGMTHEFFKMGGFVPEVAKAHTDAVNALRRYLDVSEG</sequence>
<protein>
    <submittedName>
        <fullName evidence="4">Alpha/beta hydrolase</fullName>
    </submittedName>
</protein>
<dbReference type="PANTHER" id="PTHR48081">
    <property type="entry name" value="AB HYDROLASE SUPERFAMILY PROTEIN C4A8.06C"/>
    <property type="match status" value="1"/>
</dbReference>
<evidence type="ECO:0000259" key="3">
    <source>
        <dbReference type="Pfam" id="PF07859"/>
    </source>
</evidence>
<feature type="domain" description="Alpha/beta hydrolase fold-3" evidence="3">
    <location>
        <begin position="83"/>
        <end position="292"/>
    </location>
</feature>
<dbReference type="FunFam" id="3.40.50.1820:FF:000089">
    <property type="entry name" value="Alpha/beta hydrolase"/>
    <property type="match status" value="1"/>
</dbReference>
<proteinExistence type="inferred from homology"/>
<comment type="similarity">
    <text evidence="1">Belongs to the 'GDXG' lipolytic enzyme family.</text>
</comment>
<dbReference type="AlphaFoldDB" id="A0A0J1CLC2"/>
<name>A0A0J1CLC2_9BURK</name>
<keyword evidence="5" id="KW-1185">Reference proteome</keyword>
<dbReference type="EMBL" id="AEJF01000229">
    <property type="protein sequence ID" value="KLU21201.1"/>
    <property type="molecule type" value="Genomic_DNA"/>
</dbReference>
<dbReference type="Pfam" id="PF07859">
    <property type="entry name" value="Abhydrolase_3"/>
    <property type="match status" value="1"/>
</dbReference>
<evidence type="ECO:0000256" key="1">
    <source>
        <dbReference type="ARBA" id="ARBA00010515"/>
    </source>
</evidence>
<evidence type="ECO:0000313" key="4">
    <source>
        <dbReference type="EMBL" id="KLU21201.1"/>
    </source>
</evidence>
<dbReference type="PATRIC" id="fig|908627.4.peg.8431"/>
<dbReference type="PANTHER" id="PTHR48081:SF8">
    <property type="entry name" value="ALPHA_BETA HYDROLASE FOLD-3 DOMAIN-CONTAINING PROTEIN-RELATED"/>
    <property type="match status" value="1"/>
</dbReference>
<dbReference type="InterPro" id="IPR050300">
    <property type="entry name" value="GDXG_lipolytic_enzyme"/>
</dbReference>
<gene>
    <name evidence="4" type="ORF">EOS_37610</name>
</gene>
<keyword evidence="2 4" id="KW-0378">Hydrolase</keyword>
<dbReference type="SUPFAM" id="SSF53474">
    <property type="entry name" value="alpha/beta-Hydrolases"/>
    <property type="match status" value="1"/>
</dbReference>
<evidence type="ECO:0000313" key="5">
    <source>
        <dbReference type="Proteomes" id="UP000035963"/>
    </source>
</evidence>
<comment type="caution">
    <text evidence="4">The sequence shown here is derived from an EMBL/GenBank/DDBJ whole genome shotgun (WGS) entry which is preliminary data.</text>
</comment>
<dbReference type="InterPro" id="IPR013094">
    <property type="entry name" value="AB_hydrolase_3"/>
</dbReference>
<dbReference type="RefSeq" id="WP_047897293.1">
    <property type="nucleotide sequence ID" value="NZ_AEJF01000229.1"/>
</dbReference>